<dbReference type="Proteomes" id="UP001635816">
    <property type="component" value="Unassembled WGS sequence"/>
</dbReference>
<reference evidence="1 2" key="1">
    <citation type="submission" date="2024-12" db="EMBL/GenBank/DDBJ databases">
        <title>The coexistence of Mycolicibacterium septicum and Mycolicibacterium nivoides in clinical samples.</title>
        <authorList>
            <person name="Wang C."/>
            <person name="Feng Y."/>
            <person name="Zong Z."/>
        </authorList>
    </citation>
    <scope>NUCLEOTIDE SEQUENCE [LARGE SCALE GENOMIC DNA]</scope>
    <source>
        <strain evidence="1 2">120309</strain>
    </source>
</reference>
<evidence type="ECO:0000313" key="2">
    <source>
        <dbReference type="Proteomes" id="UP001635816"/>
    </source>
</evidence>
<dbReference type="EMBL" id="JBKBDD010000003">
    <property type="protein sequence ID" value="MFN6543927.1"/>
    <property type="molecule type" value="Genomic_DNA"/>
</dbReference>
<keyword evidence="2" id="KW-1185">Reference proteome</keyword>
<gene>
    <name evidence="1" type="ORF">ACK4CT_12125</name>
</gene>
<comment type="caution">
    <text evidence="1">The sequence shown here is derived from an EMBL/GenBank/DDBJ whole genome shotgun (WGS) entry which is preliminary data.</text>
</comment>
<name>A0ABW9LA38_9MYCO</name>
<organism evidence="1 2">
    <name type="scientific">Mycolicibacterium nivoides</name>
    <dbReference type="NCBI Taxonomy" id="2487344"/>
    <lineage>
        <taxon>Bacteria</taxon>
        <taxon>Bacillati</taxon>
        <taxon>Actinomycetota</taxon>
        <taxon>Actinomycetes</taxon>
        <taxon>Mycobacteriales</taxon>
        <taxon>Mycobacteriaceae</taxon>
        <taxon>Mycolicibacterium</taxon>
    </lineage>
</organism>
<evidence type="ECO:0000313" key="1">
    <source>
        <dbReference type="EMBL" id="MFN6543927.1"/>
    </source>
</evidence>
<sequence length="92" mass="9673">MWGVQGTHQVVAFGSDLMRLFNSTTGETIVEATRSGDDTWVIHAEGVDDLTATDRAGALNLMPQHAFDALGTSGPNGEGYSTLIPNGLAELP</sequence>
<protein>
    <submittedName>
        <fullName evidence="1">Uncharacterized protein</fullName>
    </submittedName>
</protein>
<dbReference type="RefSeq" id="WP_409543337.1">
    <property type="nucleotide sequence ID" value="NZ_JBKBDD010000003.1"/>
</dbReference>
<proteinExistence type="predicted"/>
<accession>A0ABW9LA38</accession>